<gene>
    <name evidence="2" type="ORF">SYNPS1DRAFT_27566</name>
</gene>
<feature type="compositionally biased region" description="Low complexity" evidence="1">
    <location>
        <begin position="71"/>
        <end position="83"/>
    </location>
</feature>
<dbReference type="AlphaFoldDB" id="A0A4P9Z4I0"/>
<feature type="compositionally biased region" description="Basic residues" evidence="1">
    <location>
        <begin position="143"/>
        <end position="157"/>
    </location>
</feature>
<feature type="compositionally biased region" description="Polar residues" evidence="1">
    <location>
        <begin position="85"/>
        <end position="95"/>
    </location>
</feature>
<keyword evidence="3" id="KW-1185">Reference proteome</keyword>
<reference evidence="3" key="1">
    <citation type="journal article" date="2018" name="Nat. Microbiol.">
        <title>Leveraging single-cell genomics to expand the fungal tree of life.</title>
        <authorList>
            <person name="Ahrendt S.R."/>
            <person name="Quandt C.A."/>
            <person name="Ciobanu D."/>
            <person name="Clum A."/>
            <person name="Salamov A."/>
            <person name="Andreopoulos B."/>
            <person name="Cheng J.F."/>
            <person name="Woyke T."/>
            <person name="Pelin A."/>
            <person name="Henrissat B."/>
            <person name="Reynolds N.K."/>
            <person name="Benny G.L."/>
            <person name="Smith M.E."/>
            <person name="James T.Y."/>
            <person name="Grigoriev I.V."/>
        </authorList>
    </citation>
    <scope>NUCLEOTIDE SEQUENCE [LARGE SCALE GENOMIC DNA]</scope>
    <source>
        <strain evidence="3">Benny S71-1</strain>
    </source>
</reference>
<protein>
    <submittedName>
        <fullName evidence="2">Uncharacterized protein</fullName>
    </submittedName>
</protein>
<sequence length="268" mass="28850">MPQGRTPPPPRRRLRRFLSSIICRARAIDLDEESHRVPVYFTSLEGPLPCANDADWLSGGMTESKRSLTPLATAPASSPAVPSGTVHNDASSAKQLDSIKDSRRHQHHQHNSNGSNSSSHSHHNHSNNTSSNTGNPERNLARLVKRSLTGHRKRFSAKSRVPEGANAAAAEEQRHSVDFHTLSSRHGDAMAIAALGRASDANRGGPYAEGGGARARAGFDGHSLRAQEPDRAASLVHPAAARQSRERPLVGLHHARIEHARPECGEGA</sequence>
<organism evidence="2 3">
    <name type="scientific">Syncephalis pseudoplumigaleata</name>
    <dbReference type="NCBI Taxonomy" id="1712513"/>
    <lineage>
        <taxon>Eukaryota</taxon>
        <taxon>Fungi</taxon>
        <taxon>Fungi incertae sedis</taxon>
        <taxon>Zoopagomycota</taxon>
        <taxon>Zoopagomycotina</taxon>
        <taxon>Zoopagomycetes</taxon>
        <taxon>Zoopagales</taxon>
        <taxon>Piptocephalidaceae</taxon>
        <taxon>Syncephalis</taxon>
    </lineage>
</organism>
<feature type="region of interest" description="Disordered" evidence="1">
    <location>
        <begin position="71"/>
        <end position="173"/>
    </location>
</feature>
<feature type="compositionally biased region" description="Low complexity" evidence="1">
    <location>
        <begin position="126"/>
        <end position="135"/>
    </location>
</feature>
<name>A0A4P9Z4I0_9FUNG</name>
<evidence type="ECO:0000256" key="1">
    <source>
        <dbReference type="SAM" id="MobiDB-lite"/>
    </source>
</evidence>
<evidence type="ECO:0000313" key="2">
    <source>
        <dbReference type="EMBL" id="RKP26751.1"/>
    </source>
</evidence>
<dbReference type="Proteomes" id="UP000278143">
    <property type="component" value="Unassembled WGS sequence"/>
</dbReference>
<dbReference type="EMBL" id="KZ989343">
    <property type="protein sequence ID" value="RKP26751.1"/>
    <property type="molecule type" value="Genomic_DNA"/>
</dbReference>
<accession>A0A4P9Z4I0</accession>
<evidence type="ECO:0000313" key="3">
    <source>
        <dbReference type="Proteomes" id="UP000278143"/>
    </source>
</evidence>
<proteinExistence type="predicted"/>